<dbReference type="EC" id="2.3.1.-" evidence="2"/>
<dbReference type="InterPro" id="IPR003996">
    <property type="entry name" value="RTX_toxin-activating_protC_bac"/>
</dbReference>
<reference evidence="4 5" key="1">
    <citation type="journal article" date="2019" name="Appl. Microbiol. Biotechnol.">
        <title>Differential efficiency of wild type rhizogenic strains for rol gene transformation of plants.</title>
        <authorList>
            <person name="Desmet S."/>
            <person name="De Keyser E."/>
            <person name="Van Vaerenbergh J."/>
            <person name="Baeyen S."/>
            <person name="Van Huylenbroeck J."/>
            <person name="Geelen D."/>
            <person name="Dhooghe E."/>
        </authorList>
    </citation>
    <scope>NUCLEOTIDE SEQUENCE [LARGE SCALE GENOMIC DNA]</scope>
    <source>
        <strain evidence="4 5">MAFF210266</strain>
    </source>
</reference>
<comment type="similarity">
    <text evidence="1 2">Belongs to the RTX toxin acyltransferase family.</text>
</comment>
<dbReference type="GO" id="GO:0009404">
    <property type="term" value="P:toxin metabolic process"/>
    <property type="evidence" value="ECO:0007669"/>
    <property type="project" value="UniProtKB-UniRule"/>
</dbReference>
<keyword evidence="2 4" id="KW-0012">Acyltransferase</keyword>
<comment type="function">
    <text evidence="2">Involved in fatty acylation of protoxin at internal lysine residues, thereby converting it to the active toxin.</text>
</comment>
<keyword evidence="2 4" id="KW-0808">Transferase</keyword>
<sequence>MQNTDQVHSGGHGNVQPSKDAGQARINAIGHAVWLMSRSPLHKHLMITDIEWLVTPPIMLGQFHLWERAGNPFGFASWALLGEEAEDRIVTKGIRRLMPTDWKSGDQLWLIDFICPFGGQEGLIEELKTQVLSARRFKMLQAAPGGRKAVVEW</sequence>
<name>A0A546Y290_AGRTU</name>
<evidence type="ECO:0000256" key="3">
    <source>
        <dbReference type="SAM" id="MobiDB-lite"/>
    </source>
</evidence>
<evidence type="ECO:0000313" key="5">
    <source>
        <dbReference type="Proteomes" id="UP000317023"/>
    </source>
</evidence>
<proteinExistence type="inferred from homology"/>
<evidence type="ECO:0000256" key="1">
    <source>
        <dbReference type="ARBA" id="ARBA00005686"/>
    </source>
</evidence>
<dbReference type="PRINTS" id="PR01489">
    <property type="entry name" value="RTXTOXINC"/>
</dbReference>
<dbReference type="GO" id="GO:0031640">
    <property type="term" value="P:killing of cells of another organism"/>
    <property type="evidence" value="ECO:0007669"/>
    <property type="project" value="UniProtKB-KW"/>
</dbReference>
<evidence type="ECO:0000256" key="2">
    <source>
        <dbReference type="RuleBase" id="RU368102"/>
    </source>
</evidence>
<dbReference type="GO" id="GO:0016746">
    <property type="term" value="F:acyltransferase activity"/>
    <property type="evidence" value="ECO:0007669"/>
    <property type="project" value="UniProtKB-UniRule"/>
</dbReference>
<comment type="caution">
    <text evidence="4">The sequence shown here is derived from an EMBL/GenBank/DDBJ whole genome shotgun (WGS) entry which is preliminary data.</text>
</comment>
<keyword evidence="2" id="KW-0204">Cytolysis</keyword>
<comment type="subcellular location">
    <subcellularLocation>
        <location evidence="2">Cytoplasm</location>
    </subcellularLocation>
</comment>
<dbReference type="RefSeq" id="WP_142855990.1">
    <property type="nucleotide sequence ID" value="NZ_SGOE01000002.1"/>
</dbReference>
<dbReference type="AlphaFoldDB" id="A0A546Y290"/>
<feature type="region of interest" description="Disordered" evidence="3">
    <location>
        <begin position="1"/>
        <end position="20"/>
    </location>
</feature>
<keyword evidence="2" id="KW-0963">Cytoplasm</keyword>
<gene>
    <name evidence="4" type="ORF">EXN61_08275</name>
</gene>
<protein>
    <recommendedName>
        <fullName evidence="2">RTX toxin-activating lysine-acyltransferase</fullName>
        <ecNumber evidence="2">2.3.1.-</ecNumber>
    </recommendedName>
</protein>
<organism evidence="4 5">
    <name type="scientific">Agrobacterium tumefaciens</name>
    <dbReference type="NCBI Taxonomy" id="358"/>
    <lineage>
        <taxon>Bacteria</taxon>
        <taxon>Pseudomonadati</taxon>
        <taxon>Pseudomonadota</taxon>
        <taxon>Alphaproteobacteria</taxon>
        <taxon>Hyphomicrobiales</taxon>
        <taxon>Rhizobiaceae</taxon>
        <taxon>Rhizobium/Agrobacterium group</taxon>
        <taxon>Agrobacterium</taxon>
        <taxon>Agrobacterium tumefaciens complex</taxon>
    </lineage>
</organism>
<evidence type="ECO:0000313" key="4">
    <source>
        <dbReference type="EMBL" id="TRB07121.1"/>
    </source>
</evidence>
<accession>A0A546Y290</accession>
<dbReference type="EMBL" id="SGOE01000002">
    <property type="protein sequence ID" value="TRB07121.1"/>
    <property type="molecule type" value="Genomic_DNA"/>
</dbReference>
<dbReference type="Proteomes" id="UP000317023">
    <property type="component" value="Unassembled WGS sequence"/>
</dbReference>
<dbReference type="GO" id="GO:0005737">
    <property type="term" value="C:cytoplasm"/>
    <property type="evidence" value="ECO:0007669"/>
    <property type="project" value="UniProtKB-SubCell"/>
</dbReference>
<dbReference type="Pfam" id="PF02794">
    <property type="entry name" value="HlyC"/>
    <property type="match status" value="1"/>
</dbReference>